<accession>A0ABP0HR32</accession>
<dbReference type="SUPFAM" id="SSF56601">
    <property type="entry name" value="beta-lactamase/transpeptidase-like"/>
    <property type="match status" value="1"/>
</dbReference>
<dbReference type="PANTHER" id="PTHR43283:SF3">
    <property type="entry name" value="BETA-LACTAMASE FAMILY PROTEIN (AFU_ORTHOLOGUE AFUA_5G07500)"/>
    <property type="match status" value="1"/>
</dbReference>
<evidence type="ECO:0000313" key="3">
    <source>
        <dbReference type="Proteomes" id="UP001642464"/>
    </source>
</evidence>
<dbReference type="Pfam" id="PF00144">
    <property type="entry name" value="Beta-lactamase"/>
    <property type="match status" value="1"/>
</dbReference>
<dbReference type="EMBL" id="CAXAMM010001592">
    <property type="protein sequence ID" value="CAK8992653.1"/>
    <property type="molecule type" value="Genomic_DNA"/>
</dbReference>
<feature type="domain" description="Beta-lactamase-related" evidence="1">
    <location>
        <begin position="99"/>
        <end position="475"/>
    </location>
</feature>
<reference evidence="2 3" key="1">
    <citation type="submission" date="2024-02" db="EMBL/GenBank/DDBJ databases">
        <authorList>
            <person name="Chen Y."/>
            <person name="Shah S."/>
            <person name="Dougan E. K."/>
            <person name="Thang M."/>
            <person name="Chan C."/>
        </authorList>
    </citation>
    <scope>NUCLEOTIDE SEQUENCE [LARGE SCALE GENOMIC DNA]</scope>
</reference>
<protein>
    <submittedName>
        <fullName evidence="2">Uncharacterized protein Rv1367c</fullName>
    </submittedName>
</protein>
<gene>
    <name evidence="2" type="ORF">SCF082_LOCUS3176</name>
</gene>
<sequence length="545" mass="59671">MAPFCNAGSEDMTKAATHPRTLVFVSPFKARKFVGRLKLGKATVRKHPKVQHRDWRGQPSRSLCSKVRRVATPARYSDWRVDCRPDAAGLDPEAMKEADALLHHKVVSGEIPGVISMVFRHGVLGHLDCFGFADVERQVAMRPDTIVRLYSMTKCIVSVTLGTCLEEGLLDLDDEVSKYIPAFAALKVSTEEGLVAAQRPLTVLHLLTHTSGIGYGPMLGEEPGCEGEERYKELILRAGLGRKCKSSEAVCTLENWCDELAKIPLQHEPGTQWLYGYGHDVVGRIIEVVTGKRLDIVIRDRVTAPLNMVDTGFEIPAAKWSRAAGMYRLHTEESEGCVAPKKLVRIDAPTVGSNEWISGNTSPIFAGGGSVDAMTGGMVSTAKDYSRFLLMLLQKGELDGTRVLRSETVDLLRSNLLPRATGREDVWTFDSPGVGLGLLGSVSVDHPDLDEALRPGEYGWGGMAGTAWTNDPHEDFMLLSFSLVAFDLSTEEVLRAGVRKSIADFRKCQESKGVGFATLGRLHHFPKGLQTCWAADEVIPCTVQA</sequence>
<evidence type="ECO:0000259" key="1">
    <source>
        <dbReference type="Pfam" id="PF00144"/>
    </source>
</evidence>
<dbReference type="Proteomes" id="UP001642464">
    <property type="component" value="Unassembled WGS sequence"/>
</dbReference>
<dbReference type="Gene3D" id="3.40.710.10">
    <property type="entry name" value="DD-peptidase/beta-lactamase superfamily"/>
    <property type="match status" value="1"/>
</dbReference>
<keyword evidence="3" id="KW-1185">Reference proteome</keyword>
<organism evidence="2 3">
    <name type="scientific">Durusdinium trenchii</name>
    <dbReference type="NCBI Taxonomy" id="1381693"/>
    <lineage>
        <taxon>Eukaryota</taxon>
        <taxon>Sar</taxon>
        <taxon>Alveolata</taxon>
        <taxon>Dinophyceae</taxon>
        <taxon>Suessiales</taxon>
        <taxon>Symbiodiniaceae</taxon>
        <taxon>Durusdinium</taxon>
    </lineage>
</organism>
<dbReference type="PANTHER" id="PTHR43283">
    <property type="entry name" value="BETA-LACTAMASE-RELATED"/>
    <property type="match status" value="1"/>
</dbReference>
<dbReference type="InterPro" id="IPR012338">
    <property type="entry name" value="Beta-lactam/transpept-like"/>
</dbReference>
<comment type="caution">
    <text evidence="2">The sequence shown here is derived from an EMBL/GenBank/DDBJ whole genome shotgun (WGS) entry which is preliminary data.</text>
</comment>
<name>A0ABP0HR32_9DINO</name>
<dbReference type="InterPro" id="IPR050789">
    <property type="entry name" value="Diverse_Enzym_Activities"/>
</dbReference>
<proteinExistence type="predicted"/>
<evidence type="ECO:0000313" key="2">
    <source>
        <dbReference type="EMBL" id="CAK8992653.1"/>
    </source>
</evidence>
<dbReference type="InterPro" id="IPR001466">
    <property type="entry name" value="Beta-lactam-related"/>
</dbReference>